<evidence type="ECO:0000256" key="1">
    <source>
        <dbReference type="ARBA" id="ARBA00001913"/>
    </source>
</evidence>
<dbReference type="GO" id="GO:0005975">
    <property type="term" value="P:carbohydrate metabolic process"/>
    <property type="evidence" value="ECO:0007669"/>
    <property type="project" value="InterPro"/>
</dbReference>
<dbReference type="AlphaFoldDB" id="A0A3P7NYA5"/>
<sequence>MSLVLYKISVMSSKRDCHLKQFAVHAVHRIRSAIAEIPRPDGLFHSYVNFDRPSYCISHSTLGGLGDSFFEYLLKEWIRTGYNDTEARRLYDLSLAGIENNGMIRTSSAGDTYISTVRSGSLLSSMEHLACFAASYLAIKPHLPSQKGFPSTYFSFFLSVFFFRPLFGDQKGVVARKVVTIQLASVENLTKLKLLSAGLG</sequence>
<dbReference type="GO" id="GO:0005509">
    <property type="term" value="F:calcium ion binding"/>
    <property type="evidence" value="ECO:0007669"/>
    <property type="project" value="InterPro"/>
</dbReference>
<organism evidence="7 8">
    <name type="scientific">Dibothriocephalus latus</name>
    <name type="common">Fish tapeworm</name>
    <name type="synonym">Diphyllobothrium latum</name>
    <dbReference type="NCBI Taxonomy" id="60516"/>
    <lineage>
        <taxon>Eukaryota</taxon>
        <taxon>Metazoa</taxon>
        <taxon>Spiralia</taxon>
        <taxon>Lophotrochozoa</taxon>
        <taxon>Platyhelminthes</taxon>
        <taxon>Cestoda</taxon>
        <taxon>Eucestoda</taxon>
        <taxon>Diphyllobothriidea</taxon>
        <taxon>Diphyllobothriidae</taxon>
        <taxon>Dibothriocephalus</taxon>
    </lineage>
</organism>
<evidence type="ECO:0000313" key="8">
    <source>
        <dbReference type="Proteomes" id="UP000281553"/>
    </source>
</evidence>
<gene>
    <name evidence="7" type="ORF">DILT_LOCUS17613</name>
</gene>
<dbReference type="InterPro" id="IPR036026">
    <property type="entry name" value="Seven-hairpin_glycosidases"/>
</dbReference>
<dbReference type="InterPro" id="IPR012341">
    <property type="entry name" value="6hp_glycosidase-like_sf"/>
</dbReference>
<reference evidence="7 8" key="1">
    <citation type="submission" date="2018-11" db="EMBL/GenBank/DDBJ databases">
        <authorList>
            <consortium name="Pathogen Informatics"/>
        </authorList>
    </citation>
    <scope>NUCLEOTIDE SEQUENCE [LARGE SCALE GENOMIC DNA]</scope>
</reference>
<dbReference type="Pfam" id="PF01532">
    <property type="entry name" value="Glyco_hydro_47"/>
    <property type="match status" value="1"/>
</dbReference>
<dbReference type="PANTHER" id="PTHR11742:SF6">
    <property type="entry name" value="MANNOSYL-OLIGOSACCHARIDE ALPHA-1,2-MANNOSIDASE IA-RELATED"/>
    <property type="match status" value="1"/>
</dbReference>
<comment type="pathway">
    <text evidence="2">Protein modification; protein glycosylation.</text>
</comment>
<dbReference type="InterPro" id="IPR001382">
    <property type="entry name" value="Glyco_hydro_47"/>
</dbReference>
<keyword evidence="8" id="KW-1185">Reference proteome</keyword>
<evidence type="ECO:0000256" key="6">
    <source>
        <dbReference type="RuleBase" id="RU361193"/>
    </source>
</evidence>
<evidence type="ECO:0000256" key="4">
    <source>
        <dbReference type="ARBA" id="ARBA00022801"/>
    </source>
</evidence>
<dbReference type="SUPFAM" id="SSF48225">
    <property type="entry name" value="Seven-hairpin glycosidases"/>
    <property type="match status" value="1"/>
</dbReference>
<evidence type="ECO:0000313" key="7">
    <source>
        <dbReference type="EMBL" id="VDN38477.1"/>
    </source>
</evidence>
<dbReference type="GO" id="GO:0005783">
    <property type="term" value="C:endoplasmic reticulum"/>
    <property type="evidence" value="ECO:0007669"/>
    <property type="project" value="TreeGrafter"/>
</dbReference>
<evidence type="ECO:0000256" key="5">
    <source>
        <dbReference type="ARBA" id="ARBA00023157"/>
    </source>
</evidence>
<dbReference type="EC" id="3.2.1.-" evidence="6"/>
<comment type="similarity">
    <text evidence="3 6">Belongs to the glycosyl hydrolase 47 family.</text>
</comment>
<proteinExistence type="inferred from homology"/>
<dbReference type="EMBL" id="UYRU01093196">
    <property type="protein sequence ID" value="VDN38477.1"/>
    <property type="molecule type" value="Genomic_DNA"/>
</dbReference>
<accession>A0A3P7NYA5</accession>
<evidence type="ECO:0000256" key="2">
    <source>
        <dbReference type="ARBA" id="ARBA00004922"/>
    </source>
</evidence>
<evidence type="ECO:0000256" key="3">
    <source>
        <dbReference type="ARBA" id="ARBA00007658"/>
    </source>
</evidence>
<dbReference type="Proteomes" id="UP000281553">
    <property type="component" value="Unassembled WGS sequence"/>
</dbReference>
<dbReference type="GO" id="GO:0004571">
    <property type="term" value="F:mannosyl-oligosaccharide 1,2-alpha-mannosidase activity"/>
    <property type="evidence" value="ECO:0007669"/>
    <property type="project" value="InterPro"/>
</dbReference>
<keyword evidence="4 6" id="KW-0378">Hydrolase</keyword>
<dbReference type="OrthoDB" id="8118055at2759"/>
<dbReference type="PANTHER" id="PTHR11742">
    <property type="entry name" value="MANNOSYL-OLIGOSACCHARIDE ALPHA-1,2-MANNOSIDASE-RELATED"/>
    <property type="match status" value="1"/>
</dbReference>
<dbReference type="Gene3D" id="1.50.10.10">
    <property type="match status" value="1"/>
</dbReference>
<dbReference type="GO" id="GO:0000139">
    <property type="term" value="C:Golgi membrane"/>
    <property type="evidence" value="ECO:0007669"/>
    <property type="project" value="TreeGrafter"/>
</dbReference>
<keyword evidence="6" id="KW-0326">Glycosidase</keyword>
<comment type="cofactor">
    <cofactor evidence="1">
        <name>Ca(2+)</name>
        <dbReference type="ChEBI" id="CHEBI:29108"/>
    </cofactor>
</comment>
<dbReference type="PRINTS" id="PR00747">
    <property type="entry name" value="GLYHDRLASE47"/>
</dbReference>
<name>A0A3P7NYA5_DIBLA</name>
<dbReference type="InterPro" id="IPR050749">
    <property type="entry name" value="Glycosyl_Hydrolase_47"/>
</dbReference>
<keyword evidence="5" id="KW-1015">Disulfide bond</keyword>
<protein>
    <recommendedName>
        <fullName evidence="6">alpha-1,2-Mannosidase</fullName>
        <ecNumber evidence="6">3.2.1.-</ecNumber>
    </recommendedName>
</protein>